<dbReference type="PANTHER" id="PTHR30548:SF1">
    <property type="entry name" value="DEHYDRATASE SUBUNIT MJ0007-RELATED"/>
    <property type="match status" value="1"/>
</dbReference>
<protein>
    <submittedName>
        <fullName evidence="2">2-hydroxyacyl-CoA dehydratase</fullName>
    </submittedName>
</protein>
<gene>
    <name evidence="2" type="ORF">GUR47_24690</name>
</gene>
<dbReference type="Pfam" id="PF06050">
    <property type="entry name" value="HGD-D"/>
    <property type="match status" value="1"/>
</dbReference>
<dbReference type="RefSeq" id="WP_164459744.1">
    <property type="nucleotide sequence ID" value="NZ_JAAIFS010000005.1"/>
</dbReference>
<sequence length="383" mass="41184">MSAALAQLTSHGTDRRAAADAFRTRHHGGVIGYVGADVPVEYITAAGLLPLRLSGSPGTPSTTGDRYLGTGLDPAARSVLTRLLAGDFGPLEGIVVSRDSEASLRLFYALRELRRVDPALALPPVHLVDVLHLPHRTTTRYVRAKLGQLRATVETWAGRSIDDRTLADAITAHDRLRELLTRVAALRRSQPARLTGTQTLTVVAATTVLPVERATALLEELLTEADHLPAHEGVRVFLTGSPHDTGHVYTVLEDSGLLVVGEDHDWGDLLSRRRTAAPTEAALAERYQYNGPSAPRASIRARAEHTRRAARECGAQALVSYARVHDDAPGWDYPAQREATGLPSVLLNRQPYGALGGEAAEALAELARTTQPTGPRARAEAAR</sequence>
<accession>A0A6B3QTS7</accession>
<evidence type="ECO:0000313" key="2">
    <source>
        <dbReference type="EMBL" id="NEV89835.1"/>
    </source>
</evidence>
<organism evidence="2">
    <name type="scientific">Streptomyces tendae</name>
    <dbReference type="NCBI Taxonomy" id="1932"/>
    <lineage>
        <taxon>Bacteria</taxon>
        <taxon>Bacillati</taxon>
        <taxon>Actinomycetota</taxon>
        <taxon>Actinomycetes</taxon>
        <taxon>Kitasatosporales</taxon>
        <taxon>Streptomycetaceae</taxon>
        <taxon>Streptomyces</taxon>
    </lineage>
</organism>
<evidence type="ECO:0000256" key="1">
    <source>
        <dbReference type="ARBA" id="ARBA00005806"/>
    </source>
</evidence>
<dbReference type="GO" id="GO:0016836">
    <property type="term" value="F:hydro-lyase activity"/>
    <property type="evidence" value="ECO:0007669"/>
    <property type="project" value="UniProtKB-ARBA"/>
</dbReference>
<comment type="caution">
    <text evidence="2">The sequence shown here is derived from an EMBL/GenBank/DDBJ whole genome shotgun (WGS) entry which is preliminary data.</text>
</comment>
<dbReference type="Gene3D" id="3.40.50.11900">
    <property type="match status" value="1"/>
</dbReference>
<dbReference type="Gene3D" id="1.20.1270.370">
    <property type="match status" value="1"/>
</dbReference>
<dbReference type="Gene3D" id="3.40.50.11890">
    <property type="match status" value="1"/>
</dbReference>
<dbReference type="InterPro" id="IPR010327">
    <property type="entry name" value="FldB/FldC_alpha/beta"/>
</dbReference>
<proteinExistence type="inferred from homology"/>
<dbReference type="PANTHER" id="PTHR30548">
    <property type="entry name" value="2-HYDROXYGLUTARYL-COA DEHYDRATASE, D-COMPONENT-RELATED"/>
    <property type="match status" value="1"/>
</dbReference>
<comment type="similarity">
    <text evidence="1">Belongs to the FldB/FldC dehydratase alpha/beta subunit family.</text>
</comment>
<dbReference type="EMBL" id="JAAIFS010000005">
    <property type="protein sequence ID" value="NEV89835.1"/>
    <property type="molecule type" value="Genomic_DNA"/>
</dbReference>
<reference evidence="2" key="1">
    <citation type="journal article" date="2020" name="Microorganisms">
        <title>Isolation, Genomic and Metabolomic Characterization of Streptomyces tendae VITAKN with Quorum Sensing Inhibitory Activity from Southern India.</title>
        <authorList>
            <person name="Ishaque N.M."/>
            <person name="Burgsdorf I."/>
            <person name="Limlingan Malit J.J."/>
            <person name="Saha S."/>
            <person name="Teta R."/>
            <person name="Ewe D."/>
            <person name="Kannabiran K."/>
            <person name="Hrouzek P."/>
            <person name="Steindler L."/>
            <person name="Costantino V."/>
            <person name="Saurav K."/>
        </authorList>
    </citation>
    <scope>NUCLEOTIDE SEQUENCE</scope>
    <source>
        <strain evidence="2">VITAKN</strain>
    </source>
</reference>
<dbReference type="AlphaFoldDB" id="A0A6B3QTS7"/>
<name>A0A6B3QTS7_STRTE</name>